<evidence type="ECO:0000313" key="4">
    <source>
        <dbReference type="Proteomes" id="UP001279660"/>
    </source>
</evidence>
<dbReference type="EMBL" id="JAWXXV010000001">
    <property type="protein sequence ID" value="MDX5985245.1"/>
    <property type="molecule type" value="Genomic_DNA"/>
</dbReference>
<keyword evidence="1" id="KW-0472">Membrane</keyword>
<keyword evidence="4" id="KW-1185">Reference proteome</keyword>
<name>A0ABU4PTF1_9SPHN</name>
<feature type="domain" description="TadE-like" evidence="2">
    <location>
        <begin position="11"/>
        <end position="52"/>
    </location>
</feature>
<dbReference type="Pfam" id="PF07811">
    <property type="entry name" value="TadE"/>
    <property type="match status" value="1"/>
</dbReference>
<reference evidence="3 4" key="1">
    <citation type="submission" date="2023-11" db="EMBL/GenBank/DDBJ databases">
        <title>MicrobeMod: A computational toolkit for identifying prokaryotic methylation and restriction-modification with nanopore sequencing.</title>
        <authorList>
            <person name="Crits-Christoph A."/>
            <person name="Kang S.C."/>
            <person name="Lee H."/>
            <person name="Ostrov N."/>
        </authorList>
    </citation>
    <scope>NUCLEOTIDE SEQUENCE [LARGE SCALE GENOMIC DNA]</scope>
    <source>
        <strain evidence="3 4">ATCC 14820</strain>
    </source>
</reference>
<evidence type="ECO:0000256" key="1">
    <source>
        <dbReference type="SAM" id="Phobius"/>
    </source>
</evidence>
<dbReference type="Proteomes" id="UP001279660">
    <property type="component" value="Unassembled WGS sequence"/>
</dbReference>
<feature type="transmembrane region" description="Helical" evidence="1">
    <location>
        <begin position="12"/>
        <end position="32"/>
    </location>
</feature>
<accession>A0ABU4PTF1</accession>
<sequence>MTRRFWADQRGVSAVEFAICLPFIVLLYLGGYQLSDSISAYRKVTAATRTVADLTSQSTSVTASDLDTILNASTQILSPYKISAAKLTVSQIYTDPNGVSTVDWSRGLNINALTKGTSFTLPGTIKQNGTYVIVASIDYTYTPVAGLALLGAIPMRDQIIMSPRASNSVTGVNVS</sequence>
<keyword evidence="1" id="KW-0812">Transmembrane</keyword>
<proteinExistence type="predicted"/>
<evidence type="ECO:0000259" key="2">
    <source>
        <dbReference type="Pfam" id="PF07811"/>
    </source>
</evidence>
<comment type="caution">
    <text evidence="3">The sequence shown here is derived from an EMBL/GenBank/DDBJ whole genome shotgun (WGS) entry which is preliminary data.</text>
</comment>
<dbReference type="RefSeq" id="WP_010408561.1">
    <property type="nucleotide sequence ID" value="NZ_JAWXXV010000001.1"/>
</dbReference>
<gene>
    <name evidence="3" type="ORF">SIL82_13380</name>
</gene>
<dbReference type="InterPro" id="IPR012495">
    <property type="entry name" value="TadE-like_dom"/>
</dbReference>
<evidence type="ECO:0000313" key="3">
    <source>
        <dbReference type="EMBL" id="MDX5985245.1"/>
    </source>
</evidence>
<organism evidence="3 4">
    <name type="scientific">Sphingomonas echinoides</name>
    <dbReference type="NCBI Taxonomy" id="59803"/>
    <lineage>
        <taxon>Bacteria</taxon>
        <taxon>Pseudomonadati</taxon>
        <taxon>Pseudomonadota</taxon>
        <taxon>Alphaproteobacteria</taxon>
        <taxon>Sphingomonadales</taxon>
        <taxon>Sphingomonadaceae</taxon>
        <taxon>Sphingomonas</taxon>
    </lineage>
</organism>
<protein>
    <submittedName>
        <fullName evidence="3">TadE/TadG family type IV pilus assembly protein</fullName>
    </submittedName>
</protein>
<keyword evidence="1" id="KW-1133">Transmembrane helix</keyword>